<organism evidence="1">
    <name type="scientific">Thermosphaera aggregans</name>
    <dbReference type="NCBI Taxonomy" id="54254"/>
    <lineage>
        <taxon>Archaea</taxon>
        <taxon>Thermoproteota</taxon>
        <taxon>Thermoprotei</taxon>
        <taxon>Desulfurococcales</taxon>
        <taxon>Desulfurococcaceae</taxon>
        <taxon>Thermosphaera</taxon>
    </lineage>
</organism>
<reference evidence="1" key="1">
    <citation type="journal article" date="2020" name="mSystems">
        <title>Genome- and Community-Level Interaction Insights into Carbon Utilization and Element Cycling Functions of Hydrothermarchaeota in Hydrothermal Sediment.</title>
        <authorList>
            <person name="Zhou Z."/>
            <person name="Liu Y."/>
            <person name="Xu W."/>
            <person name="Pan J."/>
            <person name="Luo Z.H."/>
            <person name="Li M."/>
        </authorList>
    </citation>
    <scope>NUCLEOTIDE SEQUENCE [LARGE SCALE GENOMIC DNA]</scope>
    <source>
        <strain evidence="1">SpSt-23</strain>
    </source>
</reference>
<dbReference type="AlphaFoldDB" id="A0A7C2BLP8"/>
<comment type="caution">
    <text evidence="1">The sequence shown here is derived from an EMBL/GenBank/DDBJ whole genome shotgun (WGS) entry which is preliminary data.</text>
</comment>
<protein>
    <submittedName>
        <fullName evidence="1">Uncharacterized protein</fullName>
    </submittedName>
</protein>
<proteinExistence type="predicted"/>
<dbReference type="InterPro" id="IPR036915">
    <property type="entry name" value="Cyclin-like_sf"/>
</dbReference>
<dbReference type="SUPFAM" id="SSF47954">
    <property type="entry name" value="Cyclin-like"/>
    <property type="match status" value="1"/>
</dbReference>
<name>A0A7C2BLP8_9CREN</name>
<gene>
    <name evidence="1" type="ORF">ENP55_07110</name>
</gene>
<accession>A0A7C2BLP8</accession>
<dbReference type="EMBL" id="DSJT01000043">
    <property type="protein sequence ID" value="HEF88017.1"/>
    <property type="molecule type" value="Genomic_DNA"/>
</dbReference>
<evidence type="ECO:0000313" key="1">
    <source>
        <dbReference type="EMBL" id="HEF88017.1"/>
    </source>
</evidence>
<sequence>MESILEEKRLGKFKTIVLEILDEFSVKTNTHLPPELVDDALKIIHNPAFKHATSHLNSRTKATLAVYVALRKNNICVSPRCLEANVTGSRNLFISILKTLKMQNCEPADYILYASKKLGLDPSVVGNAVWIVLRLFNRFHRSRLEITQPVKALSRSVLAAGALYESGFTSGKRVLEKDLATILCVSEVSVRNALKHIRDMLGGDLWTWVEKVDQGKTEGITLEAPEKTFILRLVAPGRALAVVVFKEPSGDEWVRLARVLGLPVNGSVQLVDIINTGSEDYRELALEKSLTYLAVASGLGLGEYRVVWSENQDLTRILTNKGFRVAGIDPWGKKPVLVIDLNLLCNNSVV</sequence>